<dbReference type="RefSeq" id="WP_108995864.1">
    <property type="nucleotide sequence ID" value="NZ_BDQX01000423.1"/>
</dbReference>
<sequence>MKRAELAAFCKGLNGAMEDYPFGPDPLVMKVGGKMFALIGTNGSVDNISLKCEPHMAELLRMEHEAVKPGYHLNKKHWNTVTIDGSVPDNDIREMIRHSYELVVKGLTKAQRAELG</sequence>
<accession>A0A2R5F231</accession>
<dbReference type="PANTHER" id="PTHR35145">
    <property type="entry name" value="CYTOPLASMIC PROTEIN-RELATED"/>
    <property type="match status" value="1"/>
</dbReference>
<dbReference type="EMBL" id="BDQX01000423">
    <property type="protein sequence ID" value="GBG11598.1"/>
    <property type="molecule type" value="Genomic_DNA"/>
</dbReference>
<organism evidence="1 2">
    <name type="scientific">Paenibacillus agaridevorans</name>
    <dbReference type="NCBI Taxonomy" id="171404"/>
    <lineage>
        <taxon>Bacteria</taxon>
        <taxon>Bacillati</taxon>
        <taxon>Bacillota</taxon>
        <taxon>Bacilli</taxon>
        <taxon>Bacillales</taxon>
        <taxon>Paenibacillaceae</taxon>
        <taxon>Paenibacillus</taxon>
    </lineage>
</organism>
<comment type="caution">
    <text evidence="1">The sequence shown here is derived from an EMBL/GenBank/DDBJ whole genome shotgun (WGS) entry which is preliminary data.</text>
</comment>
<dbReference type="Gene3D" id="3.90.1150.30">
    <property type="match status" value="1"/>
</dbReference>
<dbReference type="InterPro" id="IPR038056">
    <property type="entry name" value="YjbR-like_sf"/>
</dbReference>
<proteinExistence type="predicted"/>
<keyword evidence="2" id="KW-1185">Reference proteome</keyword>
<evidence type="ECO:0000313" key="1">
    <source>
        <dbReference type="EMBL" id="GBG11598.1"/>
    </source>
</evidence>
<dbReference type="PANTHER" id="PTHR35145:SF1">
    <property type="entry name" value="CYTOPLASMIC PROTEIN"/>
    <property type="match status" value="1"/>
</dbReference>
<reference evidence="1 2" key="1">
    <citation type="submission" date="2017-08" db="EMBL/GenBank/DDBJ databases">
        <title>Substantial Increase in Enzyme Production by Combined Drug-Resistance Mutations in Paenibacillus agaridevorans.</title>
        <authorList>
            <person name="Tanaka Y."/>
            <person name="Funane K."/>
            <person name="Hosaka T."/>
            <person name="Shiwa Y."/>
            <person name="Fujita N."/>
            <person name="Miyazaki T."/>
            <person name="Yoshikawa H."/>
            <person name="Murakami K."/>
            <person name="Kasahara K."/>
            <person name="Inaoka T."/>
            <person name="Hiraga Y."/>
            <person name="Ochi K."/>
        </authorList>
    </citation>
    <scope>NUCLEOTIDE SEQUENCE [LARGE SCALE GENOMIC DNA]</scope>
    <source>
        <strain evidence="1 2">T-3040</strain>
    </source>
</reference>
<evidence type="ECO:0000313" key="2">
    <source>
        <dbReference type="Proteomes" id="UP000245202"/>
    </source>
</evidence>
<dbReference type="Pfam" id="PF04237">
    <property type="entry name" value="YjbR"/>
    <property type="match status" value="1"/>
</dbReference>
<dbReference type="Proteomes" id="UP000245202">
    <property type="component" value="Unassembled WGS sequence"/>
</dbReference>
<dbReference type="InterPro" id="IPR058532">
    <property type="entry name" value="YjbR/MT2646/Rv2570-like"/>
</dbReference>
<gene>
    <name evidence="1" type="ORF">PAT3040_06428</name>
</gene>
<protein>
    <submittedName>
        <fullName evidence="1">MmcQ-like protein</fullName>
    </submittedName>
</protein>
<name>A0A2R5F231_9BACL</name>
<dbReference type="AlphaFoldDB" id="A0A2R5F231"/>
<dbReference type="InterPro" id="IPR007351">
    <property type="entry name" value="YjbR"/>
</dbReference>
<dbReference type="SUPFAM" id="SSF142906">
    <property type="entry name" value="YjbR-like"/>
    <property type="match status" value="1"/>
</dbReference>